<dbReference type="RefSeq" id="WP_272857459.1">
    <property type="nucleotide sequence ID" value="NZ_CP067134.1"/>
</dbReference>
<evidence type="ECO:0000259" key="7">
    <source>
        <dbReference type="PROSITE" id="PS51352"/>
    </source>
</evidence>
<evidence type="ECO:0000256" key="6">
    <source>
        <dbReference type="SAM" id="Phobius"/>
    </source>
</evidence>
<evidence type="ECO:0000256" key="1">
    <source>
        <dbReference type="ARBA" id="ARBA00004196"/>
    </source>
</evidence>
<evidence type="ECO:0000256" key="2">
    <source>
        <dbReference type="ARBA" id="ARBA00007758"/>
    </source>
</evidence>
<dbReference type="EMBL" id="CP067134">
    <property type="protein sequence ID" value="WCR09348.1"/>
    <property type="molecule type" value="Genomic_DNA"/>
</dbReference>
<accession>A0ABY7SR37</accession>
<evidence type="ECO:0000313" key="9">
    <source>
        <dbReference type="Proteomes" id="UP001218412"/>
    </source>
</evidence>
<keyword evidence="3" id="KW-0201">Cytochrome c-type biogenesis</keyword>
<gene>
    <name evidence="8" type="ORF">JHW45_09415</name>
</gene>
<dbReference type="InterPro" id="IPR004799">
    <property type="entry name" value="Periplasmic_diS_OxRdtase_DsbE"/>
</dbReference>
<dbReference type="InterPro" id="IPR050553">
    <property type="entry name" value="Thioredoxin_ResA/DsbE_sf"/>
</dbReference>
<keyword evidence="6" id="KW-1133">Transmembrane helix</keyword>
<organism evidence="8 9">
    <name type="scientific">Paracoccus stylophorae</name>
    <dbReference type="NCBI Taxonomy" id="659350"/>
    <lineage>
        <taxon>Bacteria</taxon>
        <taxon>Pseudomonadati</taxon>
        <taxon>Pseudomonadota</taxon>
        <taxon>Alphaproteobacteria</taxon>
        <taxon>Rhodobacterales</taxon>
        <taxon>Paracoccaceae</taxon>
        <taxon>Paracoccus</taxon>
    </lineage>
</organism>
<sequence>MARFSPLVAVPPLVFAAIAGVFLWGMGREDPSGLPSTMVGREAPAIPATTLPDKVQLTDAMLREPGVKLVNFWASWCPPCRAEHPTLTRLSQDLPVYGVDLKDPPANALAFLEQDGDPYHALATDPKGRAAIDWGVTAPPETFIIDGQGRVLFRFAGPLVREDYQTRFLPELQKALDAEG</sequence>
<dbReference type="PROSITE" id="PS00194">
    <property type="entry name" value="THIOREDOXIN_1"/>
    <property type="match status" value="1"/>
</dbReference>
<dbReference type="InterPro" id="IPR013766">
    <property type="entry name" value="Thioredoxin_domain"/>
</dbReference>
<protein>
    <submittedName>
        <fullName evidence="8">DsbE family thiol:disulfide interchange protein</fullName>
    </submittedName>
</protein>
<dbReference type="InterPro" id="IPR013740">
    <property type="entry name" value="Redoxin"/>
</dbReference>
<proteinExistence type="inferred from homology"/>
<feature type="domain" description="Thioredoxin" evidence="7">
    <location>
        <begin position="37"/>
        <end position="174"/>
    </location>
</feature>
<dbReference type="PROSITE" id="PS51352">
    <property type="entry name" value="THIOREDOXIN_2"/>
    <property type="match status" value="1"/>
</dbReference>
<keyword evidence="6" id="KW-0812">Transmembrane</keyword>
<dbReference type="PANTHER" id="PTHR42852">
    <property type="entry name" value="THIOL:DISULFIDE INTERCHANGE PROTEIN DSBE"/>
    <property type="match status" value="1"/>
</dbReference>
<feature type="transmembrane region" description="Helical" evidence="6">
    <location>
        <begin position="7"/>
        <end position="27"/>
    </location>
</feature>
<reference evidence="8 9" key="1">
    <citation type="submission" date="2021-01" db="EMBL/GenBank/DDBJ databases">
        <title>Biogeographic distribution of Paracoccus.</title>
        <authorList>
            <person name="Hollensteiner J."/>
            <person name="Leineberger J."/>
            <person name="Brinkhoff T."/>
            <person name="Daniel R."/>
        </authorList>
    </citation>
    <scope>NUCLEOTIDE SEQUENCE [LARGE SCALE GENOMIC DNA]</scope>
    <source>
        <strain evidence="8 9">LMG25392</strain>
    </source>
</reference>
<dbReference type="InterPro" id="IPR036249">
    <property type="entry name" value="Thioredoxin-like_sf"/>
</dbReference>
<keyword evidence="4" id="KW-1015">Disulfide bond</keyword>
<keyword evidence="6" id="KW-0472">Membrane</keyword>
<keyword evidence="5" id="KW-0676">Redox-active center</keyword>
<dbReference type="Pfam" id="PF08534">
    <property type="entry name" value="Redoxin"/>
    <property type="match status" value="1"/>
</dbReference>
<comment type="subcellular location">
    <subcellularLocation>
        <location evidence="1">Cell envelope</location>
    </subcellularLocation>
</comment>
<dbReference type="Gene3D" id="3.40.30.10">
    <property type="entry name" value="Glutaredoxin"/>
    <property type="match status" value="1"/>
</dbReference>
<evidence type="ECO:0000256" key="3">
    <source>
        <dbReference type="ARBA" id="ARBA00022748"/>
    </source>
</evidence>
<evidence type="ECO:0000256" key="4">
    <source>
        <dbReference type="ARBA" id="ARBA00023157"/>
    </source>
</evidence>
<dbReference type="InterPro" id="IPR017937">
    <property type="entry name" value="Thioredoxin_CS"/>
</dbReference>
<keyword evidence="9" id="KW-1185">Reference proteome</keyword>
<name>A0ABY7SR37_9RHOB</name>
<dbReference type="SUPFAM" id="SSF52833">
    <property type="entry name" value="Thioredoxin-like"/>
    <property type="match status" value="1"/>
</dbReference>
<dbReference type="NCBIfam" id="TIGR00385">
    <property type="entry name" value="dsbE"/>
    <property type="match status" value="1"/>
</dbReference>
<dbReference type="PANTHER" id="PTHR42852:SF6">
    <property type="entry name" value="THIOL:DISULFIDE INTERCHANGE PROTEIN DSBE"/>
    <property type="match status" value="1"/>
</dbReference>
<evidence type="ECO:0000256" key="5">
    <source>
        <dbReference type="ARBA" id="ARBA00023284"/>
    </source>
</evidence>
<dbReference type="CDD" id="cd03010">
    <property type="entry name" value="TlpA_like_DsbE"/>
    <property type="match status" value="1"/>
</dbReference>
<dbReference type="Proteomes" id="UP001218412">
    <property type="component" value="Chromosome"/>
</dbReference>
<comment type="similarity">
    <text evidence="2">Belongs to the thioredoxin family. DsbE subfamily.</text>
</comment>
<evidence type="ECO:0000313" key="8">
    <source>
        <dbReference type="EMBL" id="WCR09348.1"/>
    </source>
</evidence>